<dbReference type="Proteomes" id="UP000004507">
    <property type="component" value="Unassembled WGS sequence"/>
</dbReference>
<dbReference type="CDD" id="cd04666">
    <property type="entry name" value="NUDIX_DIPP2_like_Nudt4"/>
    <property type="match status" value="1"/>
</dbReference>
<evidence type="ECO:0000313" key="6">
    <source>
        <dbReference type="EMBL" id="EAQ06097.1"/>
    </source>
</evidence>
<keyword evidence="4" id="KW-0460">Magnesium</keyword>
<dbReference type="OrthoDB" id="7066910at2"/>
<evidence type="ECO:0000256" key="1">
    <source>
        <dbReference type="ARBA" id="ARBA00001946"/>
    </source>
</evidence>
<sequence length="156" mass="17631">MANLPAQQIPLKFATGRKTDIRAQFAALCWRVNIDRVEICLVTSRTRGRWILPKGWPMHKQTPAAAAAMEAYEEAGLRGEALDICLGIYSYIKPLGNVNAPIVAMVYPVHVQQVLSEWPEKHQRKRKWFSPEKAAKKLEEPALKKIVATFDPAVLR</sequence>
<dbReference type="GO" id="GO:0005737">
    <property type="term" value="C:cytoplasm"/>
    <property type="evidence" value="ECO:0007669"/>
    <property type="project" value="TreeGrafter"/>
</dbReference>
<keyword evidence="2" id="KW-0479">Metal-binding</keyword>
<organism evidence="6 7">
    <name type="scientific">Yoonia vestfoldensis SKA53</name>
    <dbReference type="NCBI Taxonomy" id="314232"/>
    <lineage>
        <taxon>Bacteria</taxon>
        <taxon>Pseudomonadati</taxon>
        <taxon>Pseudomonadota</taxon>
        <taxon>Alphaproteobacteria</taxon>
        <taxon>Rhodobacterales</taxon>
        <taxon>Paracoccaceae</taxon>
        <taxon>Yoonia</taxon>
    </lineage>
</organism>
<dbReference type="Gene3D" id="3.90.79.10">
    <property type="entry name" value="Nucleoside Triphosphate Pyrophosphohydrolase"/>
    <property type="match status" value="1"/>
</dbReference>
<dbReference type="GO" id="GO:0016462">
    <property type="term" value="F:pyrophosphatase activity"/>
    <property type="evidence" value="ECO:0007669"/>
    <property type="project" value="InterPro"/>
</dbReference>
<dbReference type="eggNOG" id="COG0494">
    <property type="taxonomic scope" value="Bacteria"/>
</dbReference>
<evidence type="ECO:0000256" key="4">
    <source>
        <dbReference type="ARBA" id="ARBA00022842"/>
    </source>
</evidence>
<reference evidence="6 7" key="1">
    <citation type="submission" date="2006-01" db="EMBL/GenBank/DDBJ databases">
        <authorList>
            <person name="Hagstrom A."/>
            <person name="Ferriera S."/>
            <person name="Johnson J."/>
            <person name="Kravitz S."/>
            <person name="Halpern A."/>
            <person name="Remington K."/>
            <person name="Beeson K."/>
            <person name="Tran B."/>
            <person name="Rogers Y.-H."/>
            <person name="Friedman R."/>
            <person name="Venter J.C."/>
        </authorList>
    </citation>
    <scope>NUCLEOTIDE SEQUENCE [LARGE SCALE GENOMIC DNA]</scope>
    <source>
        <strain evidence="6 7">SKA53</strain>
    </source>
</reference>
<gene>
    <name evidence="6" type="ORF">SKA53_08326</name>
</gene>
<dbReference type="EMBL" id="AAMS01000006">
    <property type="protein sequence ID" value="EAQ06097.1"/>
    <property type="molecule type" value="Genomic_DNA"/>
</dbReference>
<keyword evidence="3" id="KW-0378">Hydrolase</keyword>
<dbReference type="InterPro" id="IPR047198">
    <property type="entry name" value="DDP-like_NUDIX"/>
</dbReference>
<proteinExistence type="predicted"/>
<evidence type="ECO:0000313" key="7">
    <source>
        <dbReference type="Proteomes" id="UP000004507"/>
    </source>
</evidence>
<evidence type="ECO:0000256" key="2">
    <source>
        <dbReference type="ARBA" id="ARBA00022723"/>
    </source>
</evidence>
<dbReference type="RefSeq" id="WP_007205617.1">
    <property type="nucleotide sequence ID" value="NZ_CH672414.1"/>
</dbReference>
<evidence type="ECO:0000259" key="5">
    <source>
        <dbReference type="PROSITE" id="PS51462"/>
    </source>
</evidence>
<dbReference type="PROSITE" id="PS51462">
    <property type="entry name" value="NUDIX"/>
    <property type="match status" value="1"/>
</dbReference>
<comment type="caution">
    <text evidence="6">The sequence shown here is derived from an EMBL/GenBank/DDBJ whole genome shotgun (WGS) entry which is preliminary data.</text>
</comment>
<dbReference type="STRING" id="314232.SKA53_08326"/>
<dbReference type="Pfam" id="PF00293">
    <property type="entry name" value="NUDIX"/>
    <property type="match status" value="1"/>
</dbReference>
<dbReference type="PANTHER" id="PTHR12629">
    <property type="entry name" value="DIPHOSPHOINOSITOL POLYPHOSPHATE PHOSPHOHYDROLASE"/>
    <property type="match status" value="1"/>
</dbReference>
<dbReference type="GO" id="GO:0046872">
    <property type="term" value="F:metal ion binding"/>
    <property type="evidence" value="ECO:0007669"/>
    <property type="project" value="UniProtKB-KW"/>
</dbReference>
<dbReference type="SUPFAM" id="SSF55811">
    <property type="entry name" value="Nudix"/>
    <property type="match status" value="1"/>
</dbReference>
<dbReference type="PANTHER" id="PTHR12629:SF0">
    <property type="entry name" value="DIPHOSPHOINOSITOL-POLYPHOSPHATE DIPHOSPHATASE"/>
    <property type="match status" value="1"/>
</dbReference>
<accession>A3V781</accession>
<name>A3V781_9RHOB</name>
<protein>
    <recommendedName>
        <fullName evidence="5">Nudix hydrolase domain-containing protein</fullName>
    </recommendedName>
</protein>
<comment type="cofactor">
    <cofactor evidence="1">
        <name>Mg(2+)</name>
        <dbReference type="ChEBI" id="CHEBI:18420"/>
    </cofactor>
</comment>
<dbReference type="HOGENOM" id="CLU_037162_8_1_5"/>
<evidence type="ECO:0000256" key="3">
    <source>
        <dbReference type="ARBA" id="ARBA00022801"/>
    </source>
</evidence>
<dbReference type="InterPro" id="IPR000086">
    <property type="entry name" value="NUDIX_hydrolase_dom"/>
</dbReference>
<keyword evidence="7" id="KW-1185">Reference proteome</keyword>
<dbReference type="AlphaFoldDB" id="A3V781"/>
<dbReference type="InterPro" id="IPR015797">
    <property type="entry name" value="NUDIX_hydrolase-like_dom_sf"/>
</dbReference>
<feature type="domain" description="Nudix hydrolase" evidence="5">
    <location>
        <begin position="22"/>
        <end position="151"/>
    </location>
</feature>